<keyword evidence="2" id="KW-1185">Reference proteome</keyword>
<sequence>MKKFIAIAIVMLAFVANSQAKVKFGLRGGMNITHMSLDNSVLDASNRNGFYVGPTVKIGLPLGFDIDASAVYDQRKGKLTDVDDNESFSITSKSIAIPLNVRKGFGFGDKASVFVFAGPQFAFRVGDEKIQDWTMKSSQFSVNVGLGAMLLNHLEVKANYNIPCGKTAEAGIGDAVSNIKTGAWQIGLAVYF</sequence>
<gene>
    <name evidence="1" type="ORF">E5358_13420</name>
</gene>
<proteinExistence type="predicted"/>
<dbReference type="EMBL" id="SRZC01000028">
    <property type="protein sequence ID" value="TGX80198.1"/>
    <property type="molecule type" value="Genomic_DNA"/>
</dbReference>
<comment type="caution">
    <text evidence="1">The sequence shown here is derived from an EMBL/GenBank/DDBJ whole genome shotgun (WGS) entry which is preliminary data.</text>
</comment>
<name>A0AC61QM62_9BACT</name>
<reference evidence="1" key="1">
    <citation type="submission" date="2019-04" db="EMBL/GenBank/DDBJ databases">
        <title>Microbes associate with the intestines of laboratory mice.</title>
        <authorList>
            <person name="Navarre W."/>
            <person name="Wong E."/>
            <person name="Huang K."/>
            <person name="Tropini C."/>
            <person name="Ng K."/>
            <person name="Yu B."/>
        </authorList>
    </citation>
    <scope>NUCLEOTIDE SEQUENCE</scope>
    <source>
        <strain evidence="1">NM73_A23</strain>
    </source>
</reference>
<evidence type="ECO:0000313" key="1">
    <source>
        <dbReference type="EMBL" id="TGX80198.1"/>
    </source>
</evidence>
<accession>A0AC61QM62</accession>
<organism evidence="1 2">
    <name type="scientific">Palleniella muris</name>
    <dbReference type="NCBI Taxonomy" id="3038145"/>
    <lineage>
        <taxon>Bacteria</taxon>
        <taxon>Pseudomonadati</taxon>
        <taxon>Bacteroidota</taxon>
        <taxon>Bacteroidia</taxon>
        <taxon>Bacteroidales</taxon>
        <taxon>Prevotellaceae</taxon>
        <taxon>Palleniella</taxon>
    </lineage>
</organism>
<protein>
    <submittedName>
        <fullName evidence="1">Porin family protein</fullName>
    </submittedName>
</protein>
<evidence type="ECO:0000313" key="2">
    <source>
        <dbReference type="Proteomes" id="UP000308886"/>
    </source>
</evidence>
<dbReference type="Proteomes" id="UP000308886">
    <property type="component" value="Unassembled WGS sequence"/>
</dbReference>